<dbReference type="PANTHER" id="PTHR32212">
    <property type="entry name" value="CYCLIN-LIKE F-BOX"/>
    <property type="match status" value="1"/>
</dbReference>
<reference evidence="2 3" key="1">
    <citation type="journal article" date="2012" name="Nat. Biotechnol.">
        <title>Draft genome sequence of pigeonpea (Cajanus cajan), an orphan legume crop of resource-poor farmers.</title>
        <authorList>
            <person name="Varshney R.K."/>
            <person name="Chen W."/>
            <person name="Li Y."/>
            <person name="Bharti A.K."/>
            <person name="Saxena R.K."/>
            <person name="Schlueter J.A."/>
            <person name="Donoghue M.T."/>
            <person name="Azam S."/>
            <person name="Fan G."/>
            <person name="Whaley A.M."/>
            <person name="Farmer A.D."/>
            <person name="Sheridan J."/>
            <person name="Iwata A."/>
            <person name="Tuteja R."/>
            <person name="Penmetsa R.V."/>
            <person name="Wu W."/>
            <person name="Upadhyaya H.D."/>
            <person name="Yang S.P."/>
            <person name="Shah T."/>
            <person name="Saxena K.B."/>
            <person name="Michael T."/>
            <person name="McCombie W.R."/>
            <person name="Yang B."/>
            <person name="Zhang G."/>
            <person name="Yang H."/>
            <person name="Wang J."/>
            <person name="Spillane C."/>
            <person name="Cook D.R."/>
            <person name="May G.D."/>
            <person name="Xu X."/>
            <person name="Jackson S.A."/>
        </authorList>
    </citation>
    <scope>NUCLEOTIDE SEQUENCE [LARGE SCALE GENOMIC DNA]</scope>
    <source>
        <strain evidence="3">cv. Asha</strain>
    </source>
</reference>
<dbReference type="Pfam" id="PF00646">
    <property type="entry name" value="F-box"/>
    <property type="match status" value="1"/>
</dbReference>
<proteinExistence type="predicted"/>
<evidence type="ECO:0000259" key="1">
    <source>
        <dbReference type="PROSITE" id="PS50181"/>
    </source>
</evidence>
<dbReference type="OMA" id="ENFTSWI"/>
<dbReference type="InterPro" id="IPR001810">
    <property type="entry name" value="F-box_dom"/>
</dbReference>
<dbReference type="SUPFAM" id="SSF52058">
    <property type="entry name" value="L domain-like"/>
    <property type="match status" value="1"/>
</dbReference>
<dbReference type="SMART" id="SM00256">
    <property type="entry name" value="FBOX"/>
    <property type="match status" value="1"/>
</dbReference>
<dbReference type="Gene3D" id="3.80.10.10">
    <property type="entry name" value="Ribonuclease Inhibitor"/>
    <property type="match status" value="1"/>
</dbReference>
<dbReference type="Gramene" id="C.cajan_15964.t">
    <property type="protein sequence ID" value="C.cajan_15964.t"/>
    <property type="gene ID" value="C.cajan_15964"/>
</dbReference>
<dbReference type="InterPro" id="IPR036047">
    <property type="entry name" value="F-box-like_dom_sf"/>
</dbReference>
<dbReference type="PANTHER" id="PTHR32212:SF385">
    <property type="entry name" value="F-BOX_RNI_FBD-LIKE DOMAIN PROTEIN"/>
    <property type="match status" value="1"/>
</dbReference>
<dbReference type="Proteomes" id="UP000075243">
    <property type="component" value="Chromosome 8"/>
</dbReference>
<protein>
    <submittedName>
        <fullName evidence="2">F-box/FBD/LRR-repeat protein At1g78750 family</fullName>
    </submittedName>
</protein>
<keyword evidence="3" id="KW-1185">Reference proteome</keyword>
<dbReference type="InterPro" id="IPR032675">
    <property type="entry name" value="LRR_dom_sf"/>
</dbReference>
<evidence type="ECO:0000313" key="2">
    <source>
        <dbReference type="EMBL" id="KYP61917.1"/>
    </source>
</evidence>
<sequence>MDMISELPDSILLHILDLMEPKQAVQTCLLSKRWKNLCKQLTNLTFTFSPDPTPNYLVPWIRSVKSFENFTSWILYTRDHSCSLHNLCFHTCTDPELSDSLVKYAVLHDIRHLEIRILSCYRFTTVCTPLLFSSHSLTSLSLCIYHGWNPSRIILPKTLHLPSIKRLHLDGFTFTASDNHSAEPFSMCRVLHNLELQYCELHDDAQVLCISNSTLSGLTIIGQEAPLIVFSTPSLSSLTFQGSDHHDQLLSTCNLPSLGEVNIDVNIDFNGRNPFIMKWLQMLSNVKILTLYSCAFKLIHDLSNLISMRPQPPRFARLETLNVPKLYSEKYIEEISTVVDYLLQNSPLAKVDIKVISGSQDLMRHHLTYRDKRENFKYAG</sequence>
<evidence type="ECO:0000313" key="3">
    <source>
        <dbReference type="Proteomes" id="UP000075243"/>
    </source>
</evidence>
<dbReference type="Gene3D" id="1.20.1280.50">
    <property type="match status" value="1"/>
</dbReference>
<dbReference type="AlphaFoldDB" id="A0A151T4E7"/>
<accession>A0A151T4E7</accession>
<name>A0A151T4E7_CAJCA</name>
<dbReference type="PROSITE" id="PS50181">
    <property type="entry name" value="FBOX"/>
    <property type="match status" value="1"/>
</dbReference>
<organism evidence="2 3">
    <name type="scientific">Cajanus cajan</name>
    <name type="common">Pigeon pea</name>
    <name type="synonym">Cajanus indicus</name>
    <dbReference type="NCBI Taxonomy" id="3821"/>
    <lineage>
        <taxon>Eukaryota</taxon>
        <taxon>Viridiplantae</taxon>
        <taxon>Streptophyta</taxon>
        <taxon>Embryophyta</taxon>
        <taxon>Tracheophyta</taxon>
        <taxon>Spermatophyta</taxon>
        <taxon>Magnoliopsida</taxon>
        <taxon>eudicotyledons</taxon>
        <taxon>Gunneridae</taxon>
        <taxon>Pentapetalae</taxon>
        <taxon>rosids</taxon>
        <taxon>fabids</taxon>
        <taxon>Fabales</taxon>
        <taxon>Fabaceae</taxon>
        <taxon>Papilionoideae</taxon>
        <taxon>50 kb inversion clade</taxon>
        <taxon>NPAAA clade</taxon>
        <taxon>indigoferoid/millettioid clade</taxon>
        <taxon>Phaseoleae</taxon>
        <taxon>Cajanus</taxon>
    </lineage>
</organism>
<dbReference type="SUPFAM" id="SSF81383">
    <property type="entry name" value="F-box domain"/>
    <property type="match status" value="1"/>
</dbReference>
<gene>
    <name evidence="2" type="ORF">KK1_016431</name>
</gene>
<feature type="domain" description="F-box" evidence="1">
    <location>
        <begin position="1"/>
        <end position="49"/>
    </location>
</feature>
<dbReference type="EMBL" id="CM003610">
    <property type="protein sequence ID" value="KYP61917.1"/>
    <property type="molecule type" value="Genomic_DNA"/>
</dbReference>